<proteinExistence type="predicted"/>
<dbReference type="SUPFAM" id="SSF48452">
    <property type="entry name" value="TPR-like"/>
    <property type="match status" value="1"/>
</dbReference>
<protein>
    <recommendedName>
        <fullName evidence="5">Pentatricopeptide repeat protein</fullName>
    </recommendedName>
</protein>
<evidence type="ECO:0008006" key="5">
    <source>
        <dbReference type="Google" id="ProtNLM"/>
    </source>
</evidence>
<feature type="compositionally biased region" description="Polar residues" evidence="2">
    <location>
        <begin position="23"/>
        <end position="32"/>
    </location>
</feature>
<evidence type="ECO:0000313" key="4">
    <source>
        <dbReference type="Proteomes" id="UP001583177"/>
    </source>
</evidence>
<dbReference type="InterPro" id="IPR011990">
    <property type="entry name" value="TPR-like_helical_dom_sf"/>
</dbReference>
<gene>
    <name evidence="3" type="ORF">Daus18300_005121</name>
</gene>
<sequence length="852" mass="97355">MPPKTALFRLATRRSPYVCHSCLSSLSKQQPKPSIVRPYASASKGRARRPSEATKPGPEQPPRETPEKPYTVKYFEKDETGEVRQVAVGEDADDVDMEDIKALEAGALAKIEKLDATLEAFDKKSSKFLERILAKHGPKGAVEAYRNALEIYDDVGDTIPLIAEDKHDSNMSRSEVQKDNKVLNNLNLSMKRSTKLLRKNQLKHRHISKTWTYFIQAKSILSNPHRLVPKVAWDSLWAIFSLDSEENPHRMAHIRGLCQAMVDYGVQLSDEQQLLQIEAAYFEGYETVAIENWKRLCPTLGDSGPSAMAFWELGVRLWSQQGDIERAERACQAVLDRASASTPADSRVLLYLMTAYVSTPNLAAVEKGFKLYRRMRDLAAELEKPMEIDDYDNVISIFLTRGHTDYAMYAFTDMIYSGTINLHGKTKLPSSLGNRFFFGKWLKRLIGARDLDGAYKVLVYMQENGVMAAAVQVNGLIGAWFRERTAEDRKKAEHLAWSMIHARKAFVDLRQRERSIEWPIRLYDGRPNDKEHKSDELDHTMVPRASAETFVLLAENYRERGLFGRLEELFVAYKECEIGGDAMMMNELIMAAVAQGNAQKARELYDLMVHEHAIMPSMDTYAILFMSLPINNLRGRQLTQIAPELTVESKGQARDLFRDMTTSAWLYQDRRRTRNGEISEEQVKLILHTFRKCADWAGVVVALVCLRDLMRFKITRNVLLEMIAEYEGIDRPSPRSSKVVMRTTMKLETMIQNMQKRQHEVQAENERSGAGAEMEVEASRSPNEIKDPQMLYDILLEYYYKKVDGDCHDTSYLNKIFKTAREEMGAKHIAPFELPRLRTPLNPKGLKESHDG</sequence>
<name>A0ABR3X430_9PEZI</name>
<keyword evidence="1" id="KW-0677">Repeat</keyword>
<accession>A0ABR3X430</accession>
<feature type="region of interest" description="Disordered" evidence="2">
    <location>
        <begin position="23"/>
        <end position="68"/>
    </location>
</feature>
<dbReference type="EMBL" id="JAWRVE010000037">
    <property type="protein sequence ID" value="KAL1870435.1"/>
    <property type="molecule type" value="Genomic_DNA"/>
</dbReference>
<reference evidence="3 4" key="1">
    <citation type="journal article" date="2024" name="IMA Fungus">
        <title>IMA Genome - F19 : A genome assembly and annotation guide to empower mycologists, including annotated draft genome sequences of Ceratocystis pirilliformis, Diaporthe australafricana, Fusarium ophioides, Paecilomyces lecythidis, and Sporothrix stenoceras.</title>
        <authorList>
            <person name="Aylward J."/>
            <person name="Wilson A.M."/>
            <person name="Visagie C.M."/>
            <person name="Spraker J."/>
            <person name="Barnes I."/>
            <person name="Buitendag C."/>
            <person name="Ceriani C."/>
            <person name="Del Mar Angel L."/>
            <person name="du Plessis D."/>
            <person name="Fuchs T."/>
            <person name="Gasser K."/>
            <person name="Kramer D."/>
            <person name="Li W."/>
            <person name="Munsamy K."/>
            <person name="Piso A."/>
            <person name="Price J.L."/>
            <person name="Sonnekus B."/>
            <person name="Thomas C."/>
            <person name="van der Nest A."/>
            <person name="van Dijk A."/>
            <person name="van Heerden A."/>
            <person name="van Vuuren N."/>
            <person name="Yilmaz N."/>
            <person name="Duong T.A."/>
            <person name="van der Merwe N.A."/>
            <person name="Wingfield M.J."/>
            <person name="Wingfield B.D."/>
        </authorList>
    </citation>
    <scope>NUCLEOTIDE SEQUENCE [LARGE SCALE GENOMIC DNA]</scope>
    <source>
        <strain evidence="3 4">CMW 18300</strain>
    </source>
</reference>
<organism evidence="3 4">
    <name type="scientific">Diaporthe australafricana</name>
    <dbReference type="NCBI Taxonomy" id="127596"/>
    <lineage>
        <taxon>Eukaryota</taxon>
        <taxon>Fungi</taxon>
        <taxon>Dikarya</taxon>
        <taxon>Ascomycota</taxon>
        <taxon>Pezizomycotina</taxon>
        <taxon>Sordariomycetes</taxon>
        <taxon>Sordariomycetidae</taxon>
        <taxon>Diaporthales</taxon>
        <taxon>Diaporthaceae</taxon>
        <taxon>Diaporthe</taxon>
    </lineage>
</organism>
<dbReference type="Proteomes" id="UP001583177">
    <property type="component" value="Unassembled WGS sequence"/>
</dbReference>
<dbReference type="Gene3D" id="1.25.40.10">
    <property type="entry name" value="Tetratricopeptide repeat domain"/>
    <property type="match status" value="1"/>
</dbReference>
<evidence type="ECO:0000256" key="1">
    <source>
        <dbReference type="ARBA" id="ARBA00022737"/>
    </source>
</evidence>
<evidence type="ECO:0000313" key="3">
    <source>
        <dbReference type="EMBL" id="KAL1870435.1"/>
    </source>
</evidence>
<comment type="caution">
    <text evidence="3">The sequence shown here is derived from an EMBL/GenBank/DDBJ whole genome shotgun (WGS) entry which is preliminary data.</text>
</comment>
<dbReference type="PANTHER" id="PTHR47941">
    <property type="entry name" value="PENTATRICOPEPTIDE REPEAT-CONTAINING PROTEIN 3, MITOCHONDRIAL"/>
    <property type="match status" value="1"/>
</dbReference>
<keyword evidence="4" id="KW-1185">Reference proteome</keyword>
<evidence type="ECO:0000256" key="2">
    <source>
        <dbReference type="SAM" id="MobiDB-lite"/>
    </source>
</evidence>
<feature type="region of interest" description="Disordered" evidence="2">
    <location>
        <begin position="762"/>
        <end position="782"/>
    </location>
</feature>